<dbReference type="OrthoDB" id="9853045at2"/>
<dbReference type="KEGG" id="evi:Echvi_3325"/>
<proteinExistence type="predicted"/>
<protein>
    <submittedName>
        <fullName evidence="1">Uncharacterized protein</fullName>
    </submittedName>
</protein>
<gene>
    <name evidence="1" type="ordered locus">Echvi_3325</name>
</gene>
<organism evidence="1 2">
    <name type="scientific">Echinicola vietnamensis (strain DSM 17526 / LMG 23754 / KMM 6221)</name>
    <dbReference type="NCBI Taxonomy" id="926556"/>
    <lineage>
        <taxon>Bacteria</taxon>
        <taxon>Pseudomonadati</taxon>
        <taxon>Bacteroidota</taxon>
        <taxon>Cytophagia</taxon>
        <taxon>Cytophagales</taxon>
        <taxon>Cyclobacteriaceae</taxon>
        <taxon>Echinicola</taxon>
    </lineage>
</organism>
<dbReference type="EMBL" id="CP003346">
    <property type="protein sequence ID" value="AGA79548.1"/>
    <property type="molecule type" value="Genomic_DNA"/>
</dbReference>
<dbReference type="Proteomes" id="UP000010796">
    <property type="component" value="Chromosome"/>
</dbReference>
<reference evidence="2" key="1">
    <citation type="submission" date="2012-02" db="EMBL/GenBank/DDBJ databases">
        <title>The complete genome of Echinicola vietnamensis DSM 17526.</title>
        <authorList>
            <person name="Lucas S."/>
            <person name="Copeland A."/>
            <person name="Lapidus A."/>
            <person name="Glavina del Rio T."/>
            <person name="Dalin E."/>
            <person name="Tice H."/>
            <person name="Bruce D."/>
            <person name="Goodwin L."/>
            <person name="Pitluck S."/>
            <person name="Peters L."/>
            <person name="Ovchinnikova G."/>
            <person name="Teshima H."/>
            <person name="Kyrpides N."/>
            <person name="Mavromatis K."/>
            <person name="Ivanova N."/>
            <person name="Brettin T."/>
            <person name="Detter J.C."/>
            <person name="Han C."/>
            <person name="Larimer F."/>
            <person name="Land M."/>
            <person name="Hauser L."/>
            <person name="Markowitz V."/>
            <person name="Cheng J.-F."/>
            <person name="Hugenholtz P."/>
            <person name="Woyke T."/>
            <person name="Wu D."/>
            <person name="Brambilla E."/>
            <person name="Klenk H.-P."/>
            <person name="Eisen J.A."/>
        </authorList>
    </citation>
    <scope>NUCLEOTIDE SEQUENCE [LARGE SCALE GENOMIC DNA]</scope>
    <source>
        <strain evidence="2">DSM 17526 / LMG 23754 / KMM 6221</strain>
    </source>
</reference>
<dbReference type="HOGENOM" id="CLU_2715937_0_0_10"/>
<evidence type="ECO:0000313" key="1">
    <source>
        <dbReference type="EMBL" id="AGA79548.1"/>
    </source>
</evidence>
<keyword evidence="2" id="KW-1185">Reference proteome</keyword>
<name>L0G2M9_ECHVK</name>
<accession>L0G2M9</accession>
<sequence>MSNLGKTIHDHYCHGFGNTTENLSGSIIEAEGKDWIILRTPLKAPVFIDFSKHLPKKQLLIDAWCQDQRQQA</sequence>
<evidence type="ECO:0000313" key="2">
    <source>
        <dbReference type="Proteomes" id="UP000010796"/>
    </source>
</evidence>
<dbReference type="AlphaFoldDB" id="L0G2M9"/>
<dbReference type="STRING" id="926556.Echvi_3325"/>
<dbReference type="RefSeq" id="WP_015267093.1">
    <property type="nucleotide sequence ID" value="NC_019904.1"/>
</dbReference>